<protein>
    <submittedName>
        <fullName evidence="1">Uncharacterized protein</fullName>
    </submittedName>
</protein>
<evidence type="ECO:0000313" key="1">
    <source>
        <dbReference type="EMBL" id="MDQ0191511.1"/>
    </source>
</evidence>
<evidence type="ECO:0000313" key="2">
    <source>
        <dbReference type="Proteomes" id="UP001232973"/>
    </source>
</evidence>
<gene>
    <name evidence="1" type="ORF">J2S03_003382</name>
</gene>
<reference evidence="1 2" key="1">
    <citation type="submission" date="2023-07" db="EMBL/GenBank/DDBJ databases">
        <title>Genomic Encyclopedia of Type Strains, Phase IV (KMG-IV): sequencing the most valuable type-strain genomes for metagenomic binning, comparative biology and taxonomic classification.</title>
        <authorList>
            <person name="Goeker M."/>
        </authorList>
    </citation>
    <scope>NUCLEOTIDE SEQUENCE [LARGE SCALE GENOMIC DNA]</scope>
    <source>
        <strain evidence="1 2">DSM 4006</strain>
    </source>
</reference>
<accession>A0ABT9XMG5</accession>
<dbReference type="EMBL" id="JAUSTP010000049">
    <property type="protein sequence ID" value="MDQ0191511.1"/>
    <property type="molecule type" value="Genomic_DNA"/>
</dbReference>
<keyword evidence="2" id="KW-1185">Reference proteome</keyword>
<name>A0ABT9XMG5_9BACL</name>
<proteinExistence type="predicted"/>
<dbReference type="Proteomes" id="UP001232973">
    <property type="component" value="Unassembled WGS sequence"/>
</dbReference>
<comment type="caution">
    <text evidence="1">The sequence shown here is derived from an EMBL/GenBank/DDBJ whole genome shotgun (WGS) entry which is preliminary data.</text>
</comment>
<organism evidence="1 2">
    <name type="scientific">Alicyclobacillus cycloheptanicus</name>
    <dbReference type="NCBI Taxonomy" id="1457"/>
    <lineage>
        <taxon>Bacteria</taxon>
        <taxon>Bacillati</taxon>
        <taxon>Bacillota</taxon>
        <taxon>Bacilli</taxon>
        <taxon>Bacillales</taxon>
        <taxon>Alicyclobacillaceae</taxon>
        <taxon>Alicyclobacillus</taxon>
    </lineage>
</organism>
<sequence>MEPNAWLELKISPVISRLFGILPTSARLRGMWDNRTGSSPVLDTIQWRKAKQDRESREFDGEVPFFVSGAKIGAHVIVECVVVLVHGAGAGETEIY</sequence>